<organism evidence="2 3">
    <name type="scientific">Mucilaginibacter myungsuensis</name>
    <dbReference type="NCBI Taxonomy" id="649104"/>
    <lineage>
        <taxon>Bacteria</taxon>
        <taxon>Pseudomonadati</taxon>
        <taxon>Bacteroidota</taxon>
        <taxon>Sphingobacteriia</taxon>
        <taxon>Sphingobacteriales</taxon>
        <taxon>Sphingobacteriaceae</taxon>
        <taxon>Mucilaginibacter</taxon>
    </lineage>
</organism>
<dbReference type="EMBL" id="JADFFL010000011">
    <property type="protein sequence ID" value="MBE9664405.1"/>
    <property type="molecule type" value="Genomic_DNA"/>
</dbReference>
<keyword evidence="3" id="KW-1185">Reference proteome</keyword>
<protein>
    <submittedName>
        <fullName evidence="2">Uncharacterized protein</fullName>
    </submittedName>
</protein>
<gene>
    <name evidence="2" type="ORF">IRJ16_21170</name>
</gene>
<reference evidence="2" key="1">
    <citation type="submission" date="2020-10" db="EMBL/GenBank/DDBJ databases">
        <title>Mucilaginibacter mali sp. nov., isolated from rhizosphere soil of apple orchard.</title>
        <authorList>
            <person name="Lee J.-S."/>
            <person name="Kim H.S."/>
            <person name="Kim J.-S."/>
        </authorList>
    </citation>
    <scope>NUCLEOTIDE SEQUENCE</scope>
    <source>
        <strain evidence="2">KCTC 22746</strain>
    </source>
</reference>
<dbReference type="Proteomes" id="UP000622475">
    <property type="component" value="Unassembled WGS sequence"/>
</dbReference>
<dbReference type="RefSeq" id="WP_194113650.1">
    <property type="nucleotide sequence ID" value="NZ_JADFFL010000011.1"/>
</dbReference>
<evidence type="ECO:0000256" key="1">
    <source>
        <dbReference type="SAM" id="SignalP"/>
    </source>
</evidence>
<comment type="caution">
    <text evidence="2">The sequence shown here is derived from an EMBL/GenBank/DDBJ whole genome shotgun (WGS) entry which is preliminary data.</text>
</comment>
<evidence type="ECO:0000313" key="2">
    <source>
        <dbReference type="EMBL" id="MBE9664405.1"/>
    </source>
</evidence>
<evidence type="ECO:0000313" key="3">
    <source>
        <dbReference type="Proteomes" id="UP000622475"/>
    </source>
</evidence>
<name>A0A929L192_9SPHI</name>
<feature type="signal peptide" evidence="1">
    <location>
        <begin position="1"/>
        <end position="17"/>
    </location>
</feature>
<dbReference type="AlphaFoldDB" id="A0A929L192"/>
<sequence>MKNKNLLTSFLPMLATAALLIIAPMAREAFYAPDQVSPISDVKVPEGFEISVVPSDDIVGKSVSSQIGVAETHSLKYSGNQLPARYKNGTFSIVQKERDLLSLTFRPVDQNTTVDSKLNISSTVKGLCLTEGKDENIYIYNRMKHITYRVNYKK</sequence>
<keyword evidence="1" id="KW-0732">Signal</keyword>
<feature type="chain" id="PRO_5037417892" evidence="1">
    <location>
        <begin position="18"/>
        <end position="154"/>
    </location>
</feature>
<proteinExistence type="predicted"/>
<accession>A0A929L192</accession>